<dbReference type="Pfam" id="PF13409">
    <property type="entry name" value="GST_N_2"/>
    <property type="match status" value="1"/>
</dbReference>
<reference evidence="3" key="1">
    <citation type="submission" date="2020-12" db="EMBL/GenBank/DDBJ databases">
        <title>Generalized mutagenesis with transposon Tn5. A laboratory procedure for the identification of genes responsible for a bacterial phenotype and its regulation, illustrated with phenazine production in Pseudomonas chlororaphis.</title>
        <authorList>
            <person name="Muzio F."/>
            <person name="Sobrero P."/>
            <person name="Agaras B."/>
            <person name="Valverde C."/>
        </authorList>
    </citation>
    <scope>NUCLEOTIDE SEQUENCE</scope>
    <source>
        <strain evidence="3">SMMP3</strain>
    </source>
</reference>
<dbReference type="PROSITE" id="PS50405">
    <property type="entry name" value="GST_CTER"/>
    <property type="match status" value="1"/>
</dbReference>
<evidence type="ECO:0000259" key="2">
    <source>
        <dbReference type="PROSITE" id="PS50405"/>
    </source>
</evidence>
<dbReference type="SFLD" id="SFLDS00019">
    <property type="entry name" value="Glutathione_Transferase_(cytos"/>
    <property type="match status" value="1"/>
</dbReference>
<accession>A0AAJ1EB06</accession>
<dbReference type="PROSITE" id="PS50404">
    <property type="entry name" value="GST_NTER"/>
    <property type="match status" value="1"/>
</dbReference>
<dbReference type="CDD" id="cd03057">
    <property type="entry name" value="GST_N_Beta"/>
    <property type="match status" value="1"/>
</dbReference>
<protein>
    <submittedName>
        <fullName evidence="3">Glutathione S-transferase C-terminal domain-containing protein</fullName>
    </submittedName>
</protein>
<dbReference type="EMBL" id="JAEEFW010000008">
    <property type="protein sequence ID" value="MBU4635976.1"/>
    <property type="molecule type" value="Genomic_DNA"/>
</dbReference>
<feature type="domain" description="GST C-terminal" evidence="2">
    <location>
        <begin position="86"/>
        <end position="215"/>
    </location>
</feature>
<gene>
    <name evidence="3" type="ORF">I8747_24495</name>
</gene>
<feature type="domain" description="GST N-terminal" evidence="1">
    <location>
        <begin position="1"/>
        <end position="80"/>
    </location>
</feature>
<dbReference type="PANTHER" id="PTHR44051">
    <property type="entry name" value="GLUTATHIONE S-TRANSFERASE-RELATED"/>
    <property type="match status" value="1"/>
</dbReference>
<dbReference type="RefSeq" id="WP_216311319.1">
    <property type="nucleotide sequence ID" value="NZ_JAEEFW010000008.1"/>
</dbReference>
<dbReference type="CDD" id="cd03188">
    <property type="entry name" value="GST_C_Beta"/>
    <property type="match status" value="1"/>
</dbReference>
<organism evidence="3 4">
    <name type="scientific">Pseudomonas chlororaphis subsp. aurantiaca</name>
    <dbReference type="NCBI Taxonomy" id="86192"/>
    <lineage>
        <taxon>Bacteria</taxon>
        <taxon>Pseudomonadati</taxon>
        <taxon>Pseudomonadota</taxon>
        <taxon>Gammaproteobacteria</taxon>
        <taxon>Pseudomonadales</taxon>
        <taxon>Pseudomonadaceae</taxon>
        <taxon>Pseudomonas</taxon>
    </lineage>
</organism>
<proteinExistence type="predicted"/>
<dbReference type="InterPro" id="IPR040079">
    <property type="entry name" value="Glutathione_S-Trfase"/>
</dbReference>
<sequence>MILFYAPGASSLAPHILLQVSGLGFTLEKVDLTNKRWAGGDFNLINPKSYVPVLQLENGQRLTECSVILQYIADTVPEQALLPAVGSFARYEALQWLSFLAMEVQKNFITPERHGGVSANFLARTEAGQQQTRERVSPRLAFIDQHLAGREHVLGDGFSALDAYLFTLLTWARRLAIDLGQWRQLDRYFASLKAHPAIHQVLETEGPPHALHPAD</sequence>
<dbReference type="SFLD" id="SFLDG01150">
    <property type="entry name" value="Main.1:_Beta-like"/>
    <property type="match status" value="1"/>
</dbReference>
<dbReference type="AlphaFoldDB" id="A0AAJ1EB06"/>
<dbReference type="InterPro" id="IPR004045">
    <property type="entry name" value="Glutathione_S-Trfase_N"/>
</dbReference>
<name>A0AAJ1EB06_9PSED</name>
<dbReference type="Proteomes" id="UP000787568">
    <property type="component" value="Unassembled WGS sequence"/>
</dbReference>
<dbReference type="Pfam" id="PF13410">
    <property type="entry name" value="GST_C_2"/>
    <property type="match status" value="1"/>
</dbReference>
<dbReference type="PANTHER" id="PTHR44051:SF8">
    <property type="entry name" value="GLUTATHIONE S-TRANSFERASE GSTA"/>
    <property type="match status" value="1"/>
</dbReference>
<evidence type="ECO:0000313" key="3">
    <source>
        <dbReference type="EMBL" id="MBU4635976.1"/>
    </source>
</evidence>
<evidence type="ECO:0000313" key="4">
    <source>
        <dbReference type="Proteomes" id="UP000787568"/>
    </source>
</evidence>
<dbReference type="SFLD" id="SFLDG00358">
    <property type="entry name" value="Main_(cytGST)"/>
    <property type="match status" value="1"/>
</dbReference>
<evidence type="ECO:0000259" key="1">
    <source>
        <dbReference type="PROSITE" id="PS50404"/>
    </source>
</evidence>
<comment type="caution">
    <text evidence="3">The sequence shown here is derived from an EMBL/GenBank/DDBJ whole genome shotgun (WGS) entry which is preliminary data.</text>
</comment>
<dbReference type="InterPro" id="IPR010987">
    <property type="entry name" value="Glutathione-S-Trfase_C-like"/>
</dbReference>